<comment type="caution">
    <text evidence="1">The sequence shown here is derived from an EMBL/GenBank/DDBJ whole genome shotgun (WGS) entry which is preliminary data.</text>
</comment>
<reference evidence="1 2" key="1">
    <citation type="submission" date="2017-05" db="EMBL/GenBank/DDBJ databases">
        <title>The Genome Sequence of Enterococcus sp. 10A9_DIV0425.</title>
        <authorList>
            <consortium name="The Broad Institute Genomics Platform"/>
            <consortium name="The Broad Institute Genomic Center for Infectious Diseases"/>
            <person name="Earl A."/>
            <person name="Manson A."/>
            <person name="Schwartman J."/>
            <person name="Gilmore M."/>
            <person name="Abouelleil A."/>
            <person name="Cao P."/>
            <person name="Chapman S."/>
            <person name="Cusick C."/>
            <person name="Shea T."/>
            <person name="Young S."/>
            <person name="Neafsey D."/>
            <person name="Nusbaum C."/>
            <person name="Birren B."/>
        </authorList>
    </citation>
    <scope>NUCLEOTIDE SEQUENCE [LARGE SCALE GENOMIC DNA]</scope>
    <source>
        <strain evidence="1 2">10A9_DIV0425</strain>
    </source>
</reference>
<evidence type="ECO:0000313" key="2">
    <source>
        <dbReference type="Proteomes" id="UP000194933"/>
    </source>
</evidence>
<name>A0A242JWH7_9ENTE</name>
<dbReference type="Pfam" id="PF01503">
    <property type="entry name" value="PRA-PH"/>
    <property type="match status" value="1"/>
</dbReference>
<protein>
    <recommendedName>
        <fullName evidence="3">Cof family protein</fullName>
    </recommendedName>
</protein>
<sequence length="182" mass="20785">MTKETPYQMVERFHQVFKSTRIPEKPTAFTDQHAINRAAFKIEEIVEMVAATSEGDPDQLKQSVQYLHQALDQAEKKIVGKKQYGKNPLIEQVDALTDLLYFTYGSFSLLGVDPTSIFEIVHQANMGKLFPDGQPHYDAITKKILKPENWQTDYAPEGKIAKEIDRQTQVAKTRKKSVSKQK</sequence>
<dbReference type="STRING" id="1987383.A5844_002457"/>
<dbReference type="InterPro" id="IPR023292">
    <property type="entry name" value="NTP_PyroPHydrolase-like_dom_sf"/>
</dbReference>
<evidence type="ECO:0000313" key="1">
    <source>
        <dbReference type="EMBL" id="OTP09677.1"/>
    </source>
</evidence>
<evidence type="ECO:0008006" key="3">
    <source>
        <dbReference type="Google" id="ProtNLM"/>
    </source>
</evidence>
<proteinExistence type="predicted"/>
<dbReference type="RefSeq" id="WP_086285490.1">
    <property type="nucleotide sequence ID" value="NZ_NGMO01000004.1"/>
</dbReference>
<keyword evidence="2" id="KW-1185">Reference proteome</keyword>
<organism evidence="1 2">
    <name type="scientific">Candidatus Enterococcus wittei</name>
    <dbReference type="NCBI Taxonomy" id="1987383"/>
    <lineage>
        <taxon>Bacteria</taxon>
        <taxon>Bacillati</taxon>
        <taxon>Bacillota</taxon>
        <taxon>Bacilli</taxon>
        <taxon>Lactobacillales</taxon>
        <taxon>Enterococcaceae</taxon>
        <taxon>Enterococcus</taxon>
    </lineage>
</organism>
<dbReference type="Proteomes" id="UP000194933">
    <property type="component" value="Unassembled WGS sequence"/>
</dbReference>
<accession>A0A242JWH7</accession>
<gene>
    <name evidence="1" type="ORF">A5844_002457</name>
</gene>
<dbReference type="AlphaFoldDB" id="A0A242JWH7"/>
<dbReference type="InterPro" id="IPR021130">
    <property type="entry name" value="PRib-ATP_PPHydrolase-like"/>
</dbReference>
<dbReference type="EMBL" id="NGMO01000004">
    <property type="protein sequence ID" value="OTP09677.1"/>
    <property type="molecule type" value="Genomic_DNA"/>
</dbReference>
<dbReference type="Gene3D" id="1.10.3420.10">
    <property type="entry name" value="putative ntp pyrophosphohydrolase like domain"/>
    <property type="match status" value="1"/>
</dbReference>